<dbReference type="EMBL" id="JAAAIP010000460">
    <property type="protein sequence ID" value="KAG0316767.1"/>
    <property type="molecule type" value="Genomic_DNA"/>
</dbReference>
<name>A0A9P6US25_9FUNG</name>
<comment type="caution">
    <text evidence="2">The sequence shown here is derived from an EMBL/GenBank/DDBJ whole genome shotgun (WGS) entry which is preliminary data.</text>
</comment>
<gene>
    <name evidence="2" type="ORF">BGZ99_006702</name>
</gene>
<feature type="transmembrane region" description="Helical" evidence="1">
    <location>
        <begin position="12"/>
        <end position="37"/>
    </location>
</feature>
<keyword evidence="3" id="KW-1185">Reference proteome</keyword>
<feature type="transmembrane region" description="Helical" evidence="1">
    <location>
        <begin position="49"/>
        <end position="70"/>
    </location>
</feature>
<protein>
    <submittedName>
        <fullName evidence="2">Uncharacterized protein</fullName>
    </submittedName>
</protein>
<reference evidence="2" key="1">
    <citation type="journal article" date="2020" name="Fungal Divers.">
        <title>Resolving the Mortierellaceae phylogeny through synthesis of multi-gene phylogenetics and phylogenomics.</title>
        <authorList>
            <person name="Vandepol N."/>
            <person name="Liber J."/>
            <person name="Desiro A."/>
            <person name="Na H."/>
            <person name="Kennedy M."/>
            <person name="Barry K."/>
            <person name="Grigoriev I.V."/>
            <person name="Miller A.N."/>
            <person name="O'Donnell K."/>
            <person name="Stajich J.E."/>
            <person name="Bonito G."/>
        </authorList>
    </citation>
    <scope>NUCLEOTIDE SEQUENCE</scope>
    <source>
        <strain evidence="2">REB-010B</strain>
    </source>
</reference>
<keyword evidence="1" id="KW-1133">Transmembrane helix</keyword>
<keyword evidence="1" id="KW-0472">Membrane</keyword>
<dbReference type="Proteomes" id="UP000738325">
    <property type="component" value="Unassembled WGS sequence"/>
</dbReference>
<dbReference type="AlphaFoldDB" id="A0A9P6US25"/>
<accession>A0A9P6US25</accession>
<sequence>MVQRNKDYCCCCIPLRFAVGLISLVALVLGAANLISVLKAGSNDDTSKITAYVSTAVYGILGLSGLLSAFIKTYGLAKNFSVLWWSFTIVVTILSVINIVILATKEKDALHTVCQNDLLQTDKYSSGVYDPQQLSDDVESCYKVVLTVAGVSLAIQVLVMSLCGWVASRYTGEVKHMHDGVAYEHSVPAHEQEQRPYKA</sequence>
<keyword evidence="1" id="KW-0812">Transmembrane</keyword>
<dbReference type="OrthoDB" id="3239304at2759"/>
<feature type="transmembrane region" description="Helical" evidence="1">
    <location>
        <begin position="82"/>
        <end position="103"/>
    </location>
</feature>
<evidence type="ECO:0000313" key="2">
    <source>
        <dbReference type="EMBL" id="KAG0316767.1"/>
    </source>
</evidence>
<feature type="transmembrane region" description="Helical" evidence="1">
    <location>
        <begin position="144"/>
        <end position="167"/>
    </location>
</feature>
<evidence type="ECO:0000256" key="1">
    <source>
        <dbReference type="SAM" id="Phobius"/>
    </source>
</evidence>
<evidence type="ECO:0000313" key="3">
    <source>
        <dbReference type="Proteomes" id="UP000738325"/>
    </source>
</evidence>
<organism evidence="2 3">
    <name type="scientific">Dissophora globulifera</name>
    <dbReference type="NCBI Taxonomy" id="979702"/>
    <lineage>
        <taxon>Eukaryota</taxon>
        <taxon>Fungi</taxon>
        <taxon>Fungi incertae sedis</taxon>
        <taxon>Mucoromycota</taxon>
        <taxon>Mortierellomycotina</taxon>
        <taxon>Mortierellomycetes</taxon>
        <taxon>Mortierellales</taxon>
        <taxon>Mortierellaceae</taxon>
        <taxon>Dissophora</taxon>
    </lineage>
</organism>
<proteinExistence type="predicted"/>